<dbReference type="GO" id="GO:0003824">
    <property type="term" value="F:catalytic activity"/>
    <property type="evidence" value="ECO:0007669"/>
    <property type="project" value="InterPro"/>
</dbReference>
<evidence type="ECO:0000313" key="5">
    <source>
        <dbReference type="Proteomes" id="UP000076863"/>
    </source>
</evidence>
<feature type="compositionally biased region" description="Acidic residues" evidence="2">
    <location>
        <begin position="486"/>
        <end position="498"/>
    </location>
</feature>
<evidence type="ECO:0000256" key="2">
    <source>
        <dbReference type="SAM" id="MobiDB-lite"/>
    </source>
</evidence>
<evidence type="ECO:0000313" key="4">
    <source>
        <dbReference type="EMBL" id="OAA35617.1"/>
    </source>
</evidence>
<dbReference type="CDD" id="cd06445">
    <property type="entry name" value="ATase"/>
    <property type="match status" value="1"/>
</dbReference>
<dbReference type="Gene3D" id="1.10.10.10">
    <property type="entry name" value="Winged helix-like DNA-binding domain superfamily/Winged helix DNA-binding domain"/>
    <property type="match status" value="1"/>
</dbReference>
<dbReference type="InterPro" id="IPR014048">
    <property type="entry name" value="MethylDNA_cys_MeTrfase_DNA-bd"/>
</dbReference>
<feature type="region of interest" description="Disordered" evidence="2">
    <location>
        <begin position="477"/>
        <end position="498"/>
    </location>
</feature>
<evidence type="ECO:0000259" key="3">
    <source>
        <dbReference type="Pfam" id="PF01035"/>
    </source>
</evidence>
<feature type="domain" description="Methylated-DNA-[protein]-cysteine S-methyltransferase DNA binding" evidence="3">
    <location>
        <begin position="364"/>
        <end position="452"/>
    </location>
</feature>
<keyword evidence="1" id="KW-0227">DNA damage</keyword>
<dbReference type="Pfam" id="PF01035">
    <property type="entry name" value="DNA_binding_1"/>
    <property type="match status" value="1"/>
</dbReference>
<protein>
    <submittedName>
        <fullName evidence="4">MGMT family protein</fullName>
    </submittedName>
</protein>
<dbReference type="InterPro" id="IPR011009">
    <property type="entry name" value="Kinase-like_dom_sf"/>
</dbReference>
<dbReference type="OrthoDB" id="2548197at2759"/>
<dbReference type="InterPro" id="IPR052520">
    <property type="entry name" value="ATL_DNA_repair"/>
</dbReference>
<organism evidence="4 5">
    <name type="scientific">Beauveria brongniartii RCEF 3172</name>
    <dbReference type="NCBI Taxonomy" id="1081107"/>
    <lineage>
        <taxon>Eukaryota</taxon>
        <taxon>Fungi</taxon>
        <taxon>Dikarya</taxon>
        <taxon>Ascomycota</taxon>
        <taxon>Pezizomycotina</taxon>
        <taxon>Sordariomycetes</taxon>
        <taxon>Hypocreomycetidae</taxon>
        <taxon>Hypocreales</taxon>
        <taxon>Cordycipitaceae</taxon>
        <taxon>Beauveria</taxon>
        <taxon>Beauveria brongniartii</taxon>
    </lineage>
</organism>
<dbReference type="EMBL" id="AZHA01000041">
    <property type="protein sequence ID" value="OAA35617.1"/>
    <property type="molecule type" value="Genomic_DNA"/>
</dbReference>
<dbReference type="GO" id="GO:0006281">
    <property type="term" value="P:DNA repair"/>
    <property type="evidence" value="ECO:0007669"/>
    <property type="project" value="InterPro"/>
</dbReference>
<evidence type="ECO:0000256" key="1">
    <source>
        <dbReference type="ARBA" id="ARBA00022763"/>
    </source>
</evidence>
<dbReference type="InterPro" id="IPR036217">
    <property type="entry name" value="MethylDNA_cys_MeTrfase_DNAb"/>
</dbReference>
<name>A0A166XAZ9_9HYPO</name>
<accession>A0A166XAZ9</accession>
<dbReference type="PANTHER" id="PTHR42942:SF1">
    <property type="entry name" value="ALKYLTRANSFERASE-LIKE PROTEIN 1"/>
    <property type="match status" value="1"/>
</dbReference>
<reference evidence="4 5" key="1">
    <citation type="journal article" date="2016" name="Genome Biol. Evol.">
        <title>Divergent and convergent evolution of fungal pathogenicity.</title>
        <authorList>
            <person name="Shang Y."/>
            <person name="Xiao G."/>
            <person name="Zheng P."/>
            <person name="Cen K."/>
            <person name="Zhan S."/>
            <person name="Wang C."/>
        </authorList>
    </citation>
    <scope>NUCLEOTIDE SEQUENCE [LARGE SCALE GENOMIC DNA]</scope>
    <source>
        <strain evidence="4 5">RCEF 3172</strain>
    </source>
</reference>
<keyword evidence="5" id="KW-1185">Reference proteome</keyword>
<comment type="caution">
    <text evidence="4">The sequence shown here is derived from an EMBL/GenBank/DDBJ whole genome shotgun (WGS) entry which is preliminary data.</text>
</comment>
<dbReference type="SUPFAM" id="SSF56112">
    <property type="entry name" value="Protein kinase-like (PK-like)"/>
    <property type="match status" value="1"/>
</dbReference>
<dbReference type="Proteomes" id="UP000076863">
    <property type="component" value="Unassembled WGS sequence"/>
</dbReference>
<gene>
    <name evidence="4" type="ORF">BBO_08646</name>
</gene>
<dbReference type="SUPFAM" id="SSF46767">
    <property type="entry name" value="Methylated DNA-protein cysteine methyltransferase, C-terminal domain"/>
    <property type="match status" value="1"/>
</dbReference>
<dbReference type="PANTHER" id="PTHR42942">
    <property type="entry name" value="6-O-METHYLGUANINE DNA METHYLTRANSFERASE"/>
    <property type="match status" value="1"/>
</dbReference>
<sequence>MMEVDDSIKHGLVPTLDHLPEFLDRYQIEIDRQSGQPSTPKKIKMTDEELQKAILAATGQEIASSSRFTDGGFSTSYKVTVMHNPEIVYIVQLRFHGNVASMDAFIKFVHANSEAEHQQSTGFGRQITQFVPGVLAERVYSDLPHPDKLELVRKIALAWQACWDLPLPSPRQIGELIAIDNNGSISLAVGPDRHFSLGGPFTSVREWLQGRLRHAVSSLGRASGIDDYKDKYMVAIQAFVDNKLDRIPQTVEEFPIAALHVDMGLHNVLVAEDNHKEIKAIIDWELCASAPFLAAYPRIEMLFRRGAPNGYGAEYPHADELRSTFWDAIPKWKTCWESQGPIDSFSHNPLQHTQMPRTDEAAAFFHAVYSAISEIPYGRVTSYGHIAALIGTPQRPRQVGVCLKHLPDDPSARWNHATVPWQRVVNARGVISPRNHPTAVRTQAELLRDEGVEVAAGGLGELSVNLDEYGWFPSVLPSEEQGGAEVEPDVEVNAEYSD</sequence>
<dbReference type="AlphaFoldDB" id="A0A166XAZ9"/>
<proteinExistence type="predicted"/>
<dbReference type="InterPro" id="IPR036388">
    <property type="entry name" value="WH-like_DNA-bd_sf"/>
</dbReference>